<protein>
    <submittedName>
        <fullName evidence="1">Uncharacterized protein</fullName>
    </submittedName>
</protein>
<keyword evidence="2" id="KW-1185">Reference proteome</keyword>
<dbReference type="EMBL" id="NQVE01000122">
    <property type="protein sequence ID" value="RAL46760.1"/>
    <property type="molecule type" value="Genomic_DNA"/>
</dbReference>
<dbReference type="Proteomes" id="UP000249390">
    <property type="component" value="Unassembled WGS sequence"/>
</dbReference>
<evidence type="ECO:0000313" key="2">
    <source>
        <dbReference type="Proteomes" id="UP000249390"/>
    </source>
</evidence>
<gene>
    <name evidence="1" type="ORF">DM860_005039</name>
</gene>
<organism evidence="1 2">
    <name type="scientific">Cuscuta australis</name>
    <dbReference type="NCBI Taxonomy" id="267555"/>
    <lineage>
        <taxon>Eukaryota</taxon>
        <taxon>Viridiplantae</taxon>
        <taxon>Streptophyta</taxon>
        <taxon>Embryophyta</taxon>
        <taxon>Tracheophyta</taxon>
        <taxon>Spermatophyta</taxon>
        <taxon>Magnoliopsida</taxon>
        <taxon>eudicotyledons</taxon>
        <taxon>Gunneridae</taxon>
        <taxon>Pentapetalae</taxon>
        <taxon>asterids</taxon>
        <taxon>lamiids</taxon>
        <taxon>Solanales</taxon>
        <taxon>Convolvulaceae</taxon>
        <taxon>Cuscuteae</taxon>
        <taxon>Cuscuta</taxon>
        <taxon>Cuscuta subgen. Grammica</taxon>
        <taxon>Cuscuta sect. Cleistogrammica</taxon>
    </lineage>
</organism>
<reference evidence="1 2" key="1">
    <citation type="submission" date="2018-06" db="EMBL/GenBank/DDBJ databases">
        <title>The Genome of Cuscuta australis (Dodder) Provides Insight into the Evolution of Plant Parasitism.</title>
        <authorList>
            <person name="Liu H."/>
        </authorList>
    </citation>
    <scope>NUCLEOTIDE SEQUENCE [LARGE SCALE GENOMIC DNA]</scope>
    <source>
        <strain evidence="2">cv. Yunnan</strain>
        <tissue evidence="1">Vines</tissue>
    </source>
</reference>
<dbReference type="AlphaFoldDB" id="A0A328DNC4"/>
<proteinExistence type="predicted"/>
<sequence>MVFPQPRFLPAACRTPGAVLDSFFPIINELHETKQTLLDGTNEKQQWPSKMDFTPRQSTLAMISTLSSLLCPDKRIRQMVALPVPPPLLHQLANLLFSDNLDLMCKEYHLPSPMNLPLSLKSPPSKRRVIAAAVVTAPHSEEVAVELFEFQI</sequence>
<evidence type="ECO:0000313" key="1">
    <source>
        <dbReference type="EMBL" id="RAL46760.1"/>
    </source>
</evidence>
<comment type="caution">
    <text evidence="1">The sequence shown here is derived from an EMBL/GenBank/DDBJ whole genome shotgun (WGS) entry which is preliminary data.</text>
</comment>
<accession>A0A328DNC4</accession>
<name>A0A328DNC4_9ASTE</name>